<dbReference type="Pfam" id="PF00708">
    <property type="entry name" value="Acylphosphatase"/>
    <property type="match status" value="1"/>
</dbReference>
<feature type="active site" evidence="4">
    <location>
        <position position="22"/>
    </location>
</feature>
<accession>A0A922P032</accession>
<gene>
    <name evidence="8" type="ORF">GV68_03595</name>
</gene>
<dbReference type="Proteomes" id="UP000052167">
    <property type="component" value="Unassembled WGS sequence"/>
</dbReference>
<dbReference type="Gene3D" id="3.30.70.100">
    <property type="match status" value="1"/>
</dbReference>
<reference evidence="8 9" key="1">
    <citation type="submission" date="2014-06" db="EMBL/GenBank/DDBJ databases">
        <title>Rhizobium pelagicum/R2-400B4.</title>
        <authorList>
            <person name="Kimes N.E."/>
            <person name="Lopez-Perez M."/>
        </authorList>
    </citation>
    <scope>NUCLEOTIDE SEQUENCE [LARGE SCALE GENOMIC DNA]</scope>
    <source>
        <strain evidence="8 9">R2-400B4</strain>
    </source>
</reference>
<comment type="similarity">
    <text evidence="1 6">Belongs to the acylphosphatase family.</text>
</comment>
<comment type="caution">
    <text evidence="8">The sequence shown here is derived from an EMBL/GenBank/DDBJ whole genome shotgun (WGS) entry which is preliminary data.</text>
</comment>
<dbReference type="InterPro" id="IPR017968">
    <property type="entry name" value="Acylphosphatase_CS"/>
</dbReference>
<dbReference type="InterPro" id="IPR036046">
    <property type="entry name" value="Acylphosphatase-like_dom_sf"/>
</dbReference>
<organism evidence="8 9">
    <name type="scientific">Pseudorhizobium pelagicum</name>
    <dbReference type="NCBI Taxonomy" id="1509405"/>
    <lineage>
        <taxon>Bacteria</taxon>
        <taxon>Pseudomonadati</taxon>
        <taxon>Pseudomonadota</taxon>
        <taxon>Alphaproteobacteria</taxon>
        <taxon>Hyphomicrobiales</taxon>
        <taxon>Rhizobiaceae</taxon>
        <taxon>Rhizobium/Agrobacterium group</taxon>
        <taxon>Pseudorhizobium</taxon>
    </lineage>
</organism>
<evidence type="ECO:0000256" key="6">
    <source>
        <dbReference type="RuleBase" id="RU004168"/>
    </source>
</evidence>
<evidence type="ECO:0000256" key="1">
    <source>
        <dbReference type="ARBA" id="ARBA00005614"/>
    </source>
</evidence>
<name>A0A922P032_9HYPH</name>
<feature type="active site" evidence="4">
    <location>
        <position position="40"/>
    </location>
</feature>
<proteinExistence type="inferred from homology"/>
<evidence type="ECO:0000256" key="2">
    <source>
        <dbReference type="ARBA" id="ARBA00012150"/>
    </source>
</evidence>
<evidence type="ECO:0000259" key="7">
    <source>
        <dbReference type="PROSITE" id="PS51160"/>
    </source>
</evidence>
<dbReference type="PANTHER" id="PTHR47268">
    <property type="entry name" value="ACYLPHOSPHATASE"/>
    <property type="match status" value="1"/>
</dbReference>
<evidence type="ECO:0000256" key="3">
    <source>
        <dbReference type="ARBA" id="ARBA00047645"/>
    </source>
</evidence>
<dbReference type="GO" id="GO:0003998">
    <property type="term" value="F:acylphosphatase activity"/>
    <property type="evidence" value="ECO:0007669"/>
    <property type="project" value="UniProtKB-EC"/>
</dbReference>
<dbReference type="RefSeq" id="WP_037111905.1">
    <property type="nucleotide sequence ID" value="NZ_CAJXID010000010.1"/>
</dbReference>
<evidence type="ECO:0000313" key="8">
    <source>
        <dbReference type="EMBL" id="KEQ07881.1"/>
    </source>
</evidence>
<sequence length="94" mass="9814">MAEACKTVSARITGRVQGVGFRAWTRREAQGLGLSGFVRNEPDGAVTALITGPEPAVGTMIDRLWDGPSGASVSGVETRDAVDAARPAGFRIEN</sequence>
<dbReference type="EMBL" id="JOKJ01000011">
    <property type="protein sequence ID" value="KEQ07881.1"/>
    <property type="molecule type" value="Genomic_DNA"/>
</dbReference>
<dbReference type="PROSITE" id="PS00150">
    <property type="entry name" value="ACYLPHOSPHATASE_1"/>
    <property type="match status" value="1"/>
</dbReference>
<dbReference type="PRINTS" id="PR00112">
    <property type="entry name" value="ACYLPHPHTASE"/>
</dbReference>
<evidence type="ECO:0000256" key="4">
    <source>
        <dbReference type="PROSITE-ProRule" id="PRU00520"/>
    </source>
</evidence>
<comment type="catalytic activity">
    <reaction evidence="3 4 5">
        <text>an acyl phosphate + H2O = a carboxylate + phosphate + H(+)</text>
        <dbReference type="Rhea" id="RHEA:14965"/>
        <dbReference type="ChEBI" id="CHEBI:15377"/>
        <dbReference type="ChEBI" id="CHEBI:15378"/>
        <dbReference type="ChEBI" id="CHEBI:29067"/>
        <dbReference type="ChEBI" id="CHEBI:43474"/>
        <dbReference type="ChEBI" id="CHEBI:59918"/>
        <dbReference type="EC" id="3.6.1.7"/>
    </reaction>
</comment>
<protein>
    <recommendedName>
        <fullName evidence="2 4">Acylphosphatase</fullName>
        <ecNumber evidence="2 4">3.6.1.7</ecNumber>
    </recommendedName>
</protein>
<dbReference type="EC" id="3.6.1.7" evidence="2 4"/>
<dbReference type="InterPro" id="IPR001792">
    <property type="entry name" value="Acylphosphatase-like_dom"/>
</dbReference>
<dbReference type="NCBIfam" id="NF010999">
    <property type="entry name" value="PRK14425.1"/>
    <property type="match status" value="1"/>
</dbReference>
<keyword evidence="9" id="KW-1185">Reference proteome</keyword>
<evidence type="ECO:0000313" key="9">
    <source>
        <dbReference type="Proteomes" id="UP000052167"/>
    </source>
</evidence>
<evidence type="ECO:0000256" key="5">
    <source>
        <dbReference type="RuleBase" id="RU000553"/>
    </source>
</evidence>
<dbReference type="PANTHER" id="PTHR47268:SF4">
    <property type="entry name" value="ACYLPHOSPHATASE"/>
    <property type="match status" value="1"/>
</dbReference>
<dbReference type="PROSITE" id="PS51160">
    <property type="entry name" value="ACYLPHOSPHATASE_3"/>
    <property type="match status" value="1"/>
</dbReference>
<dbReference type="InterPro" id="IPR020456">
    <property type="entry name" value="Acylphosphatase"/>
</dbReference>
<keyword evidence="4 5" id="KW-0378">Hydrolase</keyword>
<dbReference type="AlphaFoldDB" id="A0A922P032"/>
<dbReference type="PROSITE" id="PS00151">
    <property type="entry name" value="ACYLPHOSPHATASE_2"/>
    <property type="match status" value="1"/>
</dbReference>
<dbReference type="SUPFAM" id="SSF54975">
    <property type="entry name" value="Acylphosphatase/BLUF domain-like"/>
    <property type="match status" value="1"/>
</dbReference>
<feature type="domain" description="Acylphosphatase-like" evidence="7">
    <location>
        <begin position="7"/>
        <end position="94"/>
    </location>
</feature>
<dbReference type="OrthoDB" id="5295388at2"/>